<dbReference type="AlphaFoldDB" id="A0A4Y7PLI8"/>
<dbReference type="VEuPathDB" id="FungiDB:BD410DRAFT_808238"/>
<dbReference type="Proteomes" id="UP000294933">
    <property type="component" value="Unassembled WGS sequence"/>
</dbReference>
<protein>
    <submittedName>
        <fullName evidence="3">Uncharacterized protein</fullName>
    </submittedName>
</protein>
<name>A0A4Y7PLI8_9AGAM</name>
<keyword evidence="4" id="KW-1185">Reference proteome</keyword>
<organism evidence="3 4">
    <name type="scientific">Rickenella mellea</name>
    <dbReference type="NCBI Taxonomy" id="50990"/>
    <lineage>
        <taxon>Eukaryota</taxon>
        <taxon>Fungi</taxon>
        <taxon>Dikarya</taxon>
        <taxon>Basidiomycota</taxon>
        <taxon>Agaricomycotina</taxon>
        <taxon>Agaricomycetes</taxon>
        <taxon>Hymenochaetales</taxon>
        <taxon>Rickenellaceae</taxon>
        <taxon>Rickenella</taxon>
    </lineage>
</organism>
<dbReference type="OrthoDB" id="3068562at2759"/>
<feature type="region of interest" description="Disordered" evidence="2">
    <location>
        <begin position="25"/>
        <end position="46"/>
    </location>
</feature>
<reference evidence="3 4" key="1">
    <citation type="submission" date="2018-06" db="EMBL/GenBank/DDBJ databases">
        <title>A transcriptomic atlas of mushroom development highlights an independent origin of complex multicellularity.</title>
        <authorList>
            <consortium name="DOE Joint Genome Institute"/>
            <person name="Krizsan K."/>
            <person name="Almasi E."/>
            <person name="Merenyi Z."/>
            <person name="Sahu N."/>
            <person name="Viragh M."/>
            <person name="Koszo T."/>
            <person name="Mondo S."/>
            <person name="Kiss B."/>
            <person name="Balint B."/>
            <person name="Kues U."/>
            <person name="Barry K."/>
            <person name="Hegedus J.C."/>
            <person name="Henrissat B."/>
            <person name="Johnson J."/>
            <person name="Lipzen A."/>
            <person name="Ohm R."/>
            <person name="Nagy I."/>
            <person name="Pangilinan J."/>
            <person name="Yan J."/>
            <person name="Xiong Y."/>
            <person name="Grigoriev I.V."/>
            <person name="Hibbett D.S."/>
            <person name="Nagy L.G."/>
        </authorList>
    </citation>
    <scope>NUCLEOTIDE SEQUENCE [LARGE SCALE GENOMIC DNA]</scope>
    <source>
        <strain evidence="3 4">SZMC22713</strain>
    </source>
</reference>
<sequence>MAPASWANEAELKWLRETLPLFLQSSKKTGQKTGQKTGKASGKKESTRGPFWVKAYQDYFTAFPLPPFTQPALPCAGGNEVENQALIMEMAEVTVVDPMIELRRTQIATWFKNNTGNASRKQIRTMPKVTDKAKKTRLPQPVEIFQKLYYKTLVKADVDLEVAAQKELPEKDRLERLTIMKAKAQAAWAAASDEIIQEVEEMRKGLEEEKADQLCKPDEDQPVVERSPDEIQKAIDNIAPYLQPFLDQLAAETDGWEFFVLCSGREPRNNDKFKVISLQTGKKEFGNTFATAHPRFNQDICTPFLKFAKKLHPRKPRVVLDVPPLDDVNLHSFSRSVSPAADELPSGALLSTMDKPSTITIIEFEPRSRSPKGKRKAKAPTKQPKPRISAYEQERLDKVAENKKLLATYLGTDMIFPPRPVHVPNQRKQAVKGMAATRRSRSLHSPTCPPGLHLDSCWSLSRVQEVLEFQSRLSEDSTKSPPGLHLDSTWNLYQ</sequence>
<dbReference type="STRING" id="50990.A0A4Y7PLI8"/>
<evidence type="ECO:0000256" key="1">
    <source>
        <dbReference type="SAM" id="Coils"/>
    </source>
</evidence>
<feature type="compositionally biased region" description="Basic residues" evidence="2">
    <location>
        <begin position="369"/>
        <end position="379"/>
    </location>
</feature>
<evidence type="ECO:0000256" key="2">
    <source>
        <dbReference type="SAM" id="MobiDB-lite"/>
    </source>
</evidence>
<accession>A0A4Y7PLI8</accession>
<proteinExistence type="predicted"/>
<feature type="coiled-coil region" evidence="1">
    <location>
        <begin position="189"/>
        <end position="216"/>
    </location>
</feature>
<feature type="region of interest" description="Disordered" evidence="2">
    <location>
        <begin position="363"/>
        <end position="391"/>
    </location>
</feature>
<dbReference type="EMBL" id="ML170247">
    <property type="protein sequence ID" value="TDL16257.1"/>
    <property type="molecule type" value="Genomic_DNA"/>
</dbReference>
<feature type="compositionally biased region" description="Low complexity" evidence="2">
    <location>
        <begin position="25"/>
        <end position="40"/>
    </location>
</feature>
<keyword evidence="1" id="KW-0175">Coiled coil</keyword>
<feature type="region of interest" description="Disordered" evidence="2">
    <location>
        <begin position="472"/>
        <end position="494"/>
    </location>
</feature>
<gene>
    <name evidence="3" type="ORF">BD410DRAFT_808238</name>
</gene>
<evidence type="ECO:0000313" key="3">
    <source>
        <dbReference type="EMBL" id="TDL16257.1"/>
    </source>
</evidence>
<evidence type="ECO:0000313" key="4">
    <source>
        <dbReference type="Proteomes" id="UP000294933"/>
    </source>
</evidence>